<organism evidence="7 8">
    <name type="scientific">Orchesella cincta</name>
    <name type="common">Springtail</name>
    <name type="synonym">Podura cincta</name>
    <dbReference type="NCBI Taxonomy" id="48709"/>
    <lineage>
        <taxon>Eukaryota</taxon>
        <taxon>Metazoa</taxon>
        <taxon>Ecdysozoa</taxon>
        <taxon>Arthropoda</taxon>
        <taxon>Hexapoda</taxon>
        <taxon>Collembola</taxon>
        <taxon>Entomobryomorpha</taxon>
        <taxon>Entomobryoidea</taxon>
        <taxon>Orchesellidae</taxon>
        <taxon>Orchesellinae</taxon>
        <taxon>Orchesella</taxon>
    </lineage>
</organism>
<dbReference type="AlphaFoldDB" id="A0A1D2M684"/>
<evidence type="ECO:0000313" key="8">
    <source>
        <dbReference type="Proteomes" id="UP000094527"/>
    </source>
</evidence>
<dbReference type="PANTHER" id="PTHR48112">
    <property type="entry name" value="HIGH MOBILITY GROUP PROTEIN DSP1"/>
    <property type="match status" value="1"/>
</dbReference>
<dbReference type="PROSITE" id="PS50118">
    <property type="entry name" value="HMG_BOX_2"/>
    <property type="match status" value="2"/>
</dbReference>
<name>A0A1D2M684_ORCCI</name>
<reference evidence="7 8" key="1">
    <citation type="journal article" date="2016" name="Genome Biol. Evol.">
        <title>Gene Family Evolution Reflects Adaptation to Soil Environmental Stressors in the Genome of the Collembolan Orchesella cincta.</title>
        <authorList>
            <person name="Faddeeva-Vakhrusheva A."/>
            <person name="Derks M.F."/>
            <person name="Anvar S.Y."/>
            <person name="Agamennone V."/>
            <person name="Suring W."/>
            <person name="Smit S."/>
            <person name="van Straalen N.M."/>
            <person name="Roelofs D."/>
        </authorList>
    </citation>
    <scope>NUCLEOTIDE SEQUENCE [LARGE SCALE GENOMIC DNA]</scope>
    <source>
        <tissue evidence="7">Mixed pool</tissue>
    </source>
</reference>
<dbReference type="STRING" id="48709.A0A1D2M684"/>
<dbReference type="SUPFAM" id="SSF47095">
    <property type="entry name" value="HMG-box"/>
    <property type="match status" value="2"/>
</dbReference>
<dbReference type="InterPro" id="IPR050342">
    <property type="entry name" value="HMGB"/>
</dbReference>
<comment type="subcellular location">
    <subcellularLocation>
        <location evidence="1">Nucleus</location>
    </subcellularLocation>
</comment>
<dbReference type="InterPro" id="IPR036910">
    <property type="entry name" value="HMG_box_dom_sf"/>
</dbReference>
<evidence type="ECO:0000256" key="5">
    <source>
        <dbReference type="PROSITE-ProRule" id="PRU00267"/>
    </source>
</evidence>
<protein>
    <submittedName>
        <fullName evidence="7">High mobility group protein DSP1</fullName>
    </submittedName>
</protein>
<keyword evidence="3 5" id="KW-0238">DNA-binding</keyword>
<evidence type="ECO:0000313" key="7">
    <source>
        <dbReference type="EMBL" id="ODM88485.1"/>
    </source>
</evidence>
<comment type="caution">
    <text evidence="7">The sequence shown here is derived from an EMBL/GenBank/DDBJ whole genome shotgun (WGS) entry which is preliminary data.</text>
</comment>
<feature type="DNA-binding region" description="HMG box" evidence="5">
    <location>
        <begin position="102"/>
        <end position="171"/>
    </location>
</feature>
<dbReference type="GO" id="GO:0005634">
    <property type="term" value="C:nucleus"/>
    <property type="evidence" value="ECO:0007669"/>
    <property type="project" value="UniProtKB-SubCell"/>
</dbReference>
<feature type="domain" description="HMG box" evidence="6">
    <location>
        <begin position="12"/>
        <end position="78"/>
    </location>
</feature>
<dbReference type="CDD" id="cd21978">
    <property type="entry name" value="HMG-box_HMGB_rpt1"/>
    <property type="match status" value="1"/>
</dbReference>
<evidence type="ECO:0000256" key="2">
    <source>
        <dbReference type="ARBA" id="ARBA00008774"/>
    </source>
</evidence>
<accession>A0A1D2M684</accession>
<keyword evidence="4 5" id="KW-0539">Nucleus</keyword>
<feature type="domain" description="HMG box" evidence="6">
    <location>
        <begin position="102"/>
        <end position="171"/>
    </location>
</feature>
<dbReference type="SMART" id="SM00398">
    <property type="entry name" value="HMG"/>
    <property type="match status" value="2"/>
</dbReference>
<dbReference type="Pfam" id="PF00505">
    <property type="entry name" value="HMG_box"/>
    <property type="match status" value="1"/>
</dbReference>
<dbReference type="Pfam" id="PF09011">
    <property type="entry name" value="HMG_box_2"/>
    <property type="match status" value="1"/>
</dbReference>
<feature type="DNA-binding region" description="HMG box" evidence="5">
    <location>
        <begin position="12"/>
        <end position="78"/>
    </location>
</feature>
<dbReference type="InterPro" id="IPR009071">
    <property type="entry name" value="HMG_box_dom"/>
</dbReference>
<evidence type="ECO:0000259" key="6">
    <source>
        <dbReference type="PROSITE" id="PS50118"/>
    </source>
</evidence>
<evidence type="ECO:0000256" key="1">
    <source>
        <dbReference type="ARBA" id="ARBA00004123"/>
    </source>
</evidence>
<comment type="similarity">
    <text evidence="2">Belongs to the HMGB family.</text>
</comment>
<evidence type="ECO:0000256" key="4">
    <source>
        <dbReference type="ARBA" id="ARBA00023242"/>
    </source>
</evidence>
<gene>
    <name evidence="7" type="ORF">Ocin01_18197</name>
</gene>
<dbReference type="Gene3D" id="1.10.30.10">
    <property type="entry name" value="High mobility group box domain"/>
    <property type="match status" value="2"/>
</dbReference>
<dbReference type="GO" id="GO:0003677">
    <property type="term" value="F:DNA binding"/>
    <property type="evidence" value="ECO:0007669"/>
    <property type="project" value="UniProtKB-UniRule"/>
</dbReference>
<dbReference type="Proteomes" id="UP000094527">
    <property type="component" value="Unassembled WGS sequence"/>
</dbReference>
<dbReference type="OrthoDB" id="1919336at2759"/>
<sequence>METVPEKALKRPRGPMASYAYFVKHCREQYKGQSCRFADLTKECSEKWKGLSEEERKVFKDMAAQDNKRYKVEKKKFLEQGGVGYRSKRGTCRKRSALPTTPVKPLSGYSWFSRDEGVKLKGDPNVVGTRGLVGKTLARMWAVADPATKQKYQALAERDKVRYAKEMEMEAQKKQSPRS</sequence>
<keyword evidence="8" id="KW-1185">Reference proteome</keyword>
<evidence type="ECO:0000256" key="3">
    <source>
        <dbReference type="ARBA" id="ARBA00023125"/>
    </source>
</evidence>
<dbReference type="PANTHER" id="PTHR48112:SF32">
    <property type="entry name" value="HIGH MOBILITY GROUP PROTEIN B3"/>
    <property type="match status" value="1"/>
</dbReference>
<dbReference type="EMBL" id="LJIJ01003536">
    <property type="protein sequence ID" value="ODM88485.1"/>
    <property type="molecule type" value="Genomic_DNA"/>
</dbReference>
<proteinExistence type="inferred from homology"/>
<dbReference type="PRINTS" id="PR00886">
    <property type="entry name" value="HIGHMOBLTY12"/>
</dbReference>